<evidence type="ECO:0008006" key="3">
    <source>
        <dbReference type="Google" id="ProtNLM"/>
    </source>
</evidence>
<dbReference type="Pfam" id="PF04402">
    <property type="entry name" value="SIMPL"/>
    <property type="match status" value="1"/>
</dbReference>
<dbReference type="InterPro" id="IPR052022">
    <property type="entry name" value="26kDa_periplasmic_antigen"/>
</dbReference>
<dbReference type="Gene3D" id="3.30.70.2970">
    <property type="entry name" value="Protein of unknown function (DUF541), domain 2"/>
    <property type="match status" value="1"/>
</dbReference>
<dbReference type="InterPro" id="IPR007497">
    <property type="entry name" value="SIMPL/DUF541"/>
</dbReference>
<dbReference type="GO" id="GO:0006974">
    <property type="term" value="P:DNA damage response"/>
    <property type="evidence" value="ECO:0007669"/>
    <property type="project" value="TreeGrafter"/>
</dbReference>
<dbReference type="PANTHER" id="PTHR34387">
    <property type="entry name" value="SLR1258 PROTEIN"/>
    <property type="match status" value="1"/>
</dbReference>
<accession>A0A0G0UU85</accession>
<comment type="caution">
    <text evidence="1">The sequence shown here is derived from an EMBL/GenBank/DDBJ whole genome shotgun (WGS) entry which is preliminary data.</text>
</comment>
<protein>
    <recommendedName>
        <fullName evidence="3">26 kDa periplasmic immunogenic protein</fullName>
    </recommendedName>
</protein>
<organism evidence="1 2">
    <name type="scientific">Candidatus Woesebacteria bacterium GW2011_GWA1_40_43</name>
    <dbReference type="NCBI Taxonomy" id="1618553"/>
    <lineage>
        <taxon>Bacteria</taxon>
        <taxon>Candidatus Woeseibacteriota</taxon>
    </lineage>
</organism>
<dbReference type="AlphaFoldDB" id="A0A0G0UU85"/>
<dbReference type="Proteomes" id="UP000034293">
    <property type="component" value="Unassembled WGS sequence"/>
</dbReference>
<dbReference type="Gene3D" id="3.30.110.170">
    <property type="entry name" value="Protein of unknown function (DUF541), domain 1"/>
    <property type="match status" value="1"/>
</dbReference>
<evidence type="ECO:0000313" key="1">
    <source>
        <dbReference type="EMBL" id="KKR63200.1"/>
    </source>
</evidence>
<gene>
    <name evidence="1" type="ORF">UU02_C0030G0007</name>
</gene>
<sequence>MPKVGGKVTAVVAFFILLFVFAKWGPAINFNTTSQTKGEPFVVSGEGKVYVTPDIAKITVGIQESGASLKIVQDSVNKKSKALTDAIQNMGVAKEDIKTTSYNLYPQYDYQSSVGRITGYQVSTSYEITIRDFDKVNDIIVSATTVGVNMEGGISFELNDATKKEKLQEARVMAVAEAKSKAQGLASAAGITLGKVINISESQGSNEIRPLPAMGGGVTLDKVMIEPSIQAGQTEINVTVSLSYEVR</sequence>
<name>A0A0G0UU85_9BACT</name>
<evidence type="ECO:0000313" key="2">
    <source>
        <dbReference type="Proteomes" id="UP000034293"/>
    </source>
</evidence>
<dbReference type="PANTHER" id="PTHR34387:SF1">
    <property type="entry name" value="PERIPLASMIC IMMUNOGENIC PROTEIN"/>
    <property type="match status" value="1"/>
</dbReference>
<dbReference type="EMBL" id="LBZA01000030">
    <property type="protein sequence ID" value="KKR63200.1"/>
    <property type="molecule type" value="Genomic_DNA"/>
</dbReference>
<reference evidence="1 2" key="1">
    <citation type="journal article" date="2015" name="Nature">
        <title>rRNA introns, odd ribosomes, and small enigmatic genomes across a large radiation of phyla.</title>
        <authorList>
            <person name="Brown C.T."/>
            <person name="Hug L.A."/>
            <person name="Thomas B.C."/>
            <person name="Sharon I."/>
            <person name="Castelle C.J."/>
            <person name="Singh A."/>
            <person name="Wilkins M.J."/>
            <person name="Williams K.H."/>
            <person name="Banfield J.F."/>
        </authorList>
    </citation>
    <scope>NUCLEOTIDE SEQUENCE [LARGE SCALE GENOMIC DNA]</scope>
</reference>
<proteinExistence type="predicted"/>